<evidence type="ECO:0000256" key="2">
    <source>
        <dbReference type="ARBA" id="ARBA00022679"/>
    </source>
</evidence>
<dbReference type="InterPro" id="IPR004629">
    <property type="entry name" value="WecG_TagA_CpsF"/>
</dbReference>
<name>A0A0P6XYG5_9CHLR</name>
<dbReference type="Pfam" id="PF03808">
    <property type="entry name" value="Glyco_tran_WecG"/>
    <property type="match status" value="1"/>
</dbReference>
<dbReference type="CDD" id="cd06533">
    <property type="entry name" value="Glyco_transf_WecG_TagA"/>
    <property type="match status" value="1"/>
</dbReference>
<dbReference type="OrthoDB" id="9771846at2"/>
<dbReference type="STRING" id="229921.ADN01_07215"/>
<dbReference type="NCBIfam" id="TIGR00696">
    <property type="entry name" value="wecG_tagA_cpsF"/>
    <property type="match status" value="1"/>
</dbReference>
<keyword evidence="1" id="KW-0328">Glycosyltransferase</keyword>
<gene>
    <name evidence="3" type="ORF">ADN01_07215</name>
</gene>
<dbReference type="EMBL" id="LGCM01000028">
    <property type="protein sequence ID" value="KPL84859.1"/>
    <property type="molecule type" value="Genomic_DNA"/>
</dbReference>
<dbReference type="PATRIC" id="fig|229921.5.peg.1681"/>
<proteinExistence type="predicted"/>
<dbReference type="Proteomes" id="UP000050501">
    <property type="component" value="Unassembled WGS sequence"/>
</dbReference>
<evidence type="ECO:0000313" key="3">
    <source>
        <dbReference type="EMBL" id="KPL84859.1"/>
    </source>
</evidence>
<reference evidence="3 4" key="1">
    <citation type="submission" date="2015-07" db="EMBL/GenBank/DDBJ databases">
        <title>Genome sequence of Levilinea saccharolytica DSM 16555.</title>
        <authorList>
            <person name="Hemp J."/>
            <person name="Ward L.M."/>
            <person name="Pace L.A."/>
            <person name="Fischer W.W."/>
        </authorList>
    </citation>
    <scope>NUCLEOTIDE SEQUENCE [LARGE SCALE GENOMIC DNA]</scope>
    <source>
        <strain evidence="3 4">KIBI-1</strain>
    </source>
</reference>
<protein>
    <recommendedName>
        <fullName evidence="5">Glycosyl transferase</fullName>
    </recommendedName>
</protein>
<dbReference type="AlphaFoldDB" id="A0A0P6XYG5"/>
<evidence type="ECO:0000313" key="4">
    <source>
        <dbReference type="Proteomes" id="UP000050501"/>
    </source>
</evidence>
<keyword evidence="2" id="KW-0808">Transferase</keyword>
<sequence length="264" mass="29092">MGSDDEKGPRVMILGVPIDPIDMPAALARMGAWIAAGEAQYVCCAPAHAVMECVDHPELRTVYEQSGMTTPDGMPMVWLCRWYGYTGTQRVYGPDLLLAACAEGLECGWRHYFYGGAPGVAEGLAERLRERFPSIQIVGVESPPFRALSAEEDAQAAERIRSSGADIVWVGIGSPRQEQWMAAHRGKVGAPVLVGVGAAFDFLSGCKPQAPRWMQRSGLEWLFRLASEPGRLWRRYVLGYPRFVVLVAAQLLRGRKANQRTLEK</sequence>
<keyword evidence="4" id="KW-1185">Reference proteome</keyword>
<accession>A0A0P6XYG5</accession>
<evidence type="ECO:0008006" key="5">
    <source>
        <dbReference type="Google" id="ProtNLM"/>
    </source>
</evidence>
<comment type="caution">
    <text evidence="3">The sequence shown here is derived from an EMBL/GenBank/DDBJ whole genome shotgun (WGS) entry which is preliminary data.</text>
</comment>
<evidence type="ECO:0000256" key="1">
    <source>
        <dbReference type="ARBA" id="ARBA00022676"/>
    </source>
</evidence>
<dbReference type="PANTHER" id="PTHR34136:SF1">
    <property type="entry name" value="UDP-N-ACETYL-D-MANNOSAMINURONIC ACID TRANSFERASE"/>
    <property type="match status" value="1"/>
</dbReference>
<dbReference type="GO" id="GO:0016758">
    <property type="term" value="F:hexosyltransferase activity"/>
    <property type="evidence" value="ECO:0007669"/>
    <property type="project" value="TreeGrafter"/>
</dbReference>
<organism evidence="3 4">
    <name type="scientific">Levilinea saccharolytica</name>
    <dbReference type="NCBI Taxonomy" id="229921"/>
    <lineage>
        <taxon>Bacteria</taxon>
        <taxon>Bacillati</taxon>
        <taxon>Chloroflexota</taxon>
        <taxon>Anaerolineae</taxon>
        <taxon>Anaerolineales</taxon>
        <taxon>Anaerolineaceae</taxon>
        <taxon>Levilinea</taxon>
    </lineage>
</organism>
<dbReference type="PANTHER" id="PTHR34136">
    <property type="match status" value="1"/>
</dbReference>